<dbReference type="EMBL" id="LR796353">
    <property type="protein sequence ID" value="CAB4138890.1"/>
    <property type="molecule type" value="Genomic_DNA"/>
</dbReference>
<dbReference type="EMBL" id="LR796713">
    <property type="protein sequence ID" value="CAB4161074.1"/>
    <property type="molecule type" value="Genomic_DNA"/>
</dbReference>
<dbReference type="Gene3D" id="2.40.50.140">
    <property type="entry name" value="Nucleic acid-binding proteins"/>
    <property type="match status" value="1"/>
</dbReference>
<dbReference type="InterPro" id="IPR012340">
    <property type="entry name" value="NA-bd_OB-fold"/>
</dbReference>
<sequence length="190" mass="20785">MAKYPTFALKGTTKYARFWEPDSVSGKYQSTVIVENDEAAQAVIQTIQDTAADQHTKDYKAGKVNLNFSVTDEGFVAFKLRTAKKPRLVDSRGNDIEADPKMGDGTVVKVKGVVLAGGFGAAQKRSVMLIPNAIMVVHLERYRGSDDFGDDEIEGGFVAASTAATRNSEIIDDMNDEVSEPKLSRRNIDF</sequence>
<dbReference type="SUPFAM" id="SSF50249">
    <property type="entry name" value="Nucleic acid-binding proteins"/>
    <property type="match status" value="1"/>
</dbReference>
<protein>
    <recommendedName>
        <fullName evidence="3">Single-stranded DNA-binding protein</fullName>
    </recommendedName>
</protein>
<gene>
    <name evidence="1" type="ORF">UFOVP345_1</name>
    <name evidence="2" type="ORF">UFOVP732_30</name>
</gene>
<name>A0A6J5P0Q2_9CAUD</name>
<reference evidence="2" key="1">
    <citation type="submission" date="2020-04" db="EMBL/GenBank/DDBJ databases">
        <authorList>
            <person name="Chiriac C."/>
            <person name="Salcher M."/>
            <person name="Ghai R."/>
            <person name="Kavagutti S V."/>
        </authorList>
    </citation>
    <scope>NUCLEOTIDE SEQUENCE</scope>
</reference>
<evidence type="ECO:0000313" key="2">
    <source>
        <dbReference type="EMBL" id="CAB4161074.1"/>
    </source>
</evidence>
<proteinExistence type="predicted"/>
<evidence type="ECO:0008006" key="3">
    <source>
        <dbReference type="Google" id="ProtNLM"/>
    </source>
</evidence>
<organism evidence="2">
    <name type="scientific">uncultured Caudovirales phage</name>
    <dbReference type="NCBI Taxonomy" id="2100421"/>
    <lineage>
        <taxon>Viruses</taxon>
        <taxon>Duplodnaviria</taxon>
        <taxon>Heunggongvirae</taxon>
        <taxon>Uroviricota</taxon>
        <taxon>Caudoviricetes</taxon>
        <taxon>Peduoviridae</taxon>
        <taxon>Maltschvirus</taxon>
        <taxon>Maltschvirus maltsch</taxon>
    </lineage>
</organism>
<evidence type="ECO:0000313" key="1">
    <source>
        <dbReference type="EMBL" id="CAB4138890.1"/>
    </source>
</evidence>
<accession>A0A6J5P0Q2</accession>